<keyword evidence="2" id="KW-1185">Reference proteome</keyword>
<accession>A0A8H3EMX4</accession>
<sequence>MAWAAAKLHQFDRAHDDLATTLEINVNTKQPEQESRVKMIQTIARWSFTKREICSILERITRIQFYANTLLLDEQYSLCNEEKLDRYCLGEAIEVHKLRLAHSRTSDYCPRDNIEKTGARLW</sequence>
<proteinExistence type="predicted"/>
<evidence type="ECO:0000313" key="2">
    <source>
        <dbReference type="Proteomes" id="UP000664534"/>
    </source>
</evidence>
<dbReference type="Proteomes" id="UP000664534">
    <property type="component" value="Unassembled WGS sequence"/>
</dbReference>
<protein>
    <submittedName>
        <fullName evidence="1">Uncharacterized protein</fullName>
    </submittedName>
</protein>
<name>A0A8H3EMX4_9LECA</name>
<evidence type="ECO:0000313" key="1">
    <source>
        <dbReference type="EMBL" id="CAF9906992.1"/>
    </source>
</evidence>
<gene>
    <name evidence="1" type="ORF">IMSHALPRED_005412</name>
</gene>
<dbReference type="OrthoDB" id="1577640at2759"/>
<dbReference type="EMBL" id="CAJPDT010000003">
    <property type="protein sequence ID" value="CAF9906992.1"/>
    <property type="molecule type" value="Genomic_DNA"/>
</dbReference>
<reference evidence="1" key="1">
    <citation type="submission" date="2021-03" db="EMBL/GenBank/DDBJ databases">
        <authorList>
            <person name="Tagirdzhanova G."/>
        </authorList>
    </citation>
    <scope>NUCLEOTIDE SEQUENCE</scope>
</reference>
<dbReference type="AlphaFoldDB" id="A0A8H3EMX4"/>
<comment type="caution">
    <text evidence="1">The sequence shown here is derived from an EMBL/GenBank/DDBJ whole genome shotgun (WGS) entry which is preliminary data.</text>
</comment>
<organism evidence="1 2">
    <name type="scientific">Imshaugia aleurites</name>
    <dbReference type="NCBI Taxonomy" id="172621"/>
    <lineage>
        <taxon>Eukaryota</taxon>
        <taxon>Fungi</taxon>
        <taxon>Dikarya</taxon>
        <taxon>Ascomycota</taxon>
        <taxon>Pezizomycotina</taxon>
        <taxon>Lecanoromycetes</taxon>
        <taxon>OSLEUM clade</taxon>
        <taxon>Lecanoromycetidae</taxon>
        <taxon>Lecanorales</taxon>
        <taxon>Lecanorineae</taxon>
        <taxon>Parmeliaceae</taxon>
        <taxon>Imshaugia</taxon>
    </lineage>
</organism>